<sequence>MTDLIRRLATRLGLLSKPHGRHRASSPGSRPTLAVPPPPAPDTSLPTHRSPYGLATPLDGAATVAVRPYVTAHEQRQRRRELAMAAMGLDMPGPHWIHGTEVA</sequence>
<evidence type="ECO:0000313" key="2">
    <source>
        <dbReference type="EMBL" id="TQE26462.1"/>
    </source>
</evidence>
<protein>
    <submittedName>
        <fullName evidence="2">Uncharacterized protein</fullName>
    </submittedName>
</protein>
<dbReference type="RefSeq" id="WP_009338887.1">
    <property type="nucleotide sequence ID" value="NZ_JARAVA010000237.1"/>
</dbReference>
<accession>A0AAE8VY48</accession>
<name>A0AAE8VY48_9ACTN</name>
<reference evidence="2 3" key="1">
    <citation type="submission" date="2019-03" db="EMBL/GenBank/DDBJ databases">
        <title>Comparative genomic analyses of the sweetpotato soil rot pathogen, Streptomyces ipomoeae.</title>
        <authorList>
            <person name="Ruschel Soares N."/>
            <person name="Badger J.H."/>
            <person name="Huguet-Tapia J.C."/>
            <person name="Clark C.A."/>
            <person name="Pettis G.S."/>
        </authorList>
    </citation>
    <scope>NUCLEOTIDE SEQUENCE [LARGE SCALE GENOMIC DNA]</scope>
    <source>
        <strain evidence="2 3">88-35</strain>
    </source>
</reference>
<dbReference type="Proteomes" id="UP000318720">
    <property type="component" value="Unassembled WGS sequence"/>
</dbReference>
<feature type="region of interest" description="Disordered" evidence="1">
    <location>
        <begin position="10"/>
        <end position="56"/>
    </location>
</feature>
<dbReference type="AlphaFoldDB" id="A0AAE8VY48"/>
<proteinExistence type="predicted"/>
<comment type="caution">
    <text evidence="2">The sequence shown here is derived from an EMBL/GenBank/DDBJ whole genome shotgun (WGS) entry which is preliminary data.</text>
</comment>
<evidence type="ECO:0000256" key="1">
    <source>
        <dbReference type="SAM" id="MobiDB-lite"/>
    </source>
</evidence>
<organism evidence="2 3">
    <name type="scientific">Streptomyces ipomoeae</name>
    <dbReference type="NCBI Taxonomy" id="103232"/>
    <lineage>
        <taxon>Bacteria</taxon>
        <taxon>Bacillati</taxon>
        <taxon>Actinomycetota</taxon>
        <taxon>Actinomycetes</taxon>
        <taxon>Kitasatosporales</taxon>
        <taxon>Streptomycetaceae</taxon>
        <taxon>Streptomyces</taxon>
    </lineage>
</organism>
<dbReference type="EMBL" id="SPAZ01000237">
    <property type="protein sequence ID" value="TQE26462.1"/>
    <property type="molecule type" value="Genomic_DNA"/>
</dbReference>
<evidence type="ECO:0000313" key="3">
    <source>
        <dbReference type="Proteomes" id="UP000318720"/>
    </source>
</evidence>
<gene>
    <name evidence="2" type="ORF">Sipo8835_29525</name>
</gene>